<name>A0A6J7GQH9_9ZZZZ</name>
<organism evidence="2">
    <name type="scientific">freshwater metagenome</name>
    <dbReference type="NCBI Taxonomy" id="449393"/>
    <lineage>
        <taxon>unclassified sequences</taxon>
        <taxon>metagenomes</taxon>
        <taxon>ecological metagenomes</taxon>
    </lineage>
</organism>
<feature type="region of interest" description="Disordered" evidence="1">
    <location>
        <begin position="1"/>
        <end position="71"/>
    </location>
</feature>
<sequence length="238" mass="25283">MRPHPSPLGHHRHGRERGEHGGGPFPPGGPFAAAFAGAGRGFPGRGGGRGRGPGGPGGRGRGADAPPPVDRAEVAGWFTGRLPDDWTAVAPELTVDRDEITVVVTVPEPTAEAGTEPAAADAARSGRIARFREDTRARRVEIAEAAQERFGRTVSWGARCGDVTELFTTVSAPVMTRLRQSERLVLDTLVDAGVARSRSDALVWSVRLVGQHADEWLTQLREAMQSVEEVRAQGPKLG</sequence>
<evidence type="ECO:0000313" key="2">
    <source>
        <dbReference type="EMBL" id="CAB4906543.1"/>
    </source>
</evidence>
<accession>A0A6J7GQH9</accession>
<dbReference type="AlphaFoldDB" id="A0A6J7GQH9"/>
<dbReference type="EMBL" id="CAFBMQ010000064">
    <property type="protein sequence ID" value="CAB4906543.1"/>
    <property type="molecule type" value="Genomic_DNA"/>
</dbReference>
<proteinExistence type="predicted"/>
<feature type="compositionally biased region" description="Basic residues" evidence="1">
    <location>
        <begin position="1"/>
        <end position="15"/>
    </location>
</feature>
<reference evidence="2" key="1">
    <citation type="submission" date="2020-05" db="EMBL/GenBank/DDBJ databases">
        <authorList>
            <person name="Chiriac C."/>
            <person name="Salcher M."/>
            <person name="Ghai R."/>
            <person name="Kavagutti S V."/>
        </authorList>
    </citation>
    <scope>NUCLEOTIDE SEQUENCE</scope>
</reference>
<protein>
    <submittedName>
        <fullName evidence="2">Unannotated protein</fullName>
    </submittedName>
</protein>
<feature type="compositionally biased region" description="Gly residues" evidence="1">
    <location>
        <begin position="38"/>
        <end position="60"/>
    </location>
</feature>
<gene>
    <name evidence="2" type="ORF">UFOPK3609_00577</name>
</gene>
<evidence type="ECO:0000256" key="1">
    <source>
        <dbReference type="SAM" id="MobiDB-lite"/>
    </source>
</evidence>